<sequence>MKGSVSVLAIVLAVVVQAAVLNRIPLPGGAAPDLVVLAVTAVALYCTRIAGAVAGFAAGLAMDVLPPADSEIGRGALVLCLAGYLIAANRASEKREGLHPYATAAMATLGTALVYAFAGVVLGDPRITFGGVVVGTSLTLLLTMVISPLVLGPLGAMLRRTARDPYADFATPPWTTGGVGR</sequence>
<dbReference type="EMBL" id="JBHSFQ010000003">
    <property type="protein sequence ID" value="MFC4561239.1"/>
    <property type="molecule type" value="Genomic_DNA"/>
</dbReference>
<gene>
    <name evidence="9" type="primary">mreD</name>
    <name evidence="9" type="ORF">ACFO4E_05140</name>
</gene>
<accession>A0ABV9DQQ2</accession>
<comment type="subcellular location">
    <subcellularLocation>
        <location evidence="1">Cell membrane</location>
        <topology evidence="1">Multi-pass membrane protein</topology>
    </subcellularLocation>
</comment>
<dbReference type="NCBIfam" id="TIGR03426">
    <property type="entry name" value="shape_MreD"/>
    <property type="match status" value="1"/>
</dbReference>
<keyword evidence="3" id="KW-1003">Cell membrane</keyword>
<dbReference type="RefSeq" id="WP_378571848.1">
    <property type="nucleotide sequence ID" value="NZ_JBHSFQ010000003.1"/>
</dbReference>
<feature type="transmembrane region" description="Helical" evidence="8">
    <location>
        <begin position="129"/>
        <end position="151"/>
    </location>
</feature>
<comment type="caution">
    <text evidence="9">The sequence shown here is derived from an EMBL/GenBank/DDBJ whole genome shotgun (WGS) entry which is preliminary data.</text>
</comment>
<keyword evidence="10" id="KW-1185">Reference proteome</keyword>
<comment type="similarity">
    <text evidence="2">Belongs to the MreD family.</text>
</comment>
<evidence type="ECO:0000256" key="3">
    <source>
        <dbReference type="ARBA" id="ARBA00022475"/>
    </source>
</evidence>
<evidence type="ECO:0000313" key="9">
    <source>
        <dbReference type="EMBL" id="MFC4561239.1"/>
    </source>
</evidence>
<feature type="transmembrane region" description="Helical" evidence="8">
    <location>
        <begin position="101"/>
        <end position="122"/>
    </location>
</feature>
<dbReference type="InterPro" id="IPR007227">
    <property type="entry name" value="Cell_shape_determining_MreD"/>
</dbReference>
<evidence type="ECO:0000256" key="2">
    <source>
        <dbReference type="ARBA" id="ARBA00007776"/>
    </source>
</evidence>
<keyword evidence="6 8" id="KW-1133">Transmembrane helix</keyword>
<evidence type="ECO:0000313" key="10">
    <source>
        <dbReference type="Proteomes" id="UP001595923"/>
    </source>
</evidence>
<evidence type="ECO:0000256" key="5">
    <source>
        <dbReference type="ARBA" id="ARBA00022960"/>
    </source>
</evidence>
<organism evidence="9 10">
    <name type="scientific">Nocardiopsis mangrovi</name>
    <dbReference type="NCBI Taxonomy" id="1179818"/>
    <lineage>
        <taxon>Bacteria</taxon>
        <taxon>Bacillati</taxon>
        <taxon>Actinomycetota</taxon>
        <taxon>Actinomycetes</taxon>
        <taxon>Streptosporangiales</taxon>
        <taxon>Nocardiopsidaceae</taxon>
        <taxon>Nocardiopsis</taxon>
    </lineage>
</organism>
<dbReference type="Proteomes" id="UP001595923">
    <property type="component" value="Unassembled WGS sequence"/>
</dbReference>
<evidence type="ECO:0000256" key="4">
    <source>
        <dbReference type="ARBA" id="ARBA00022692"/>
    </source>
</evidence>
<feature type="transmembrane region" description="Helical" evidence="8">
    <location>
        <begin position="34"/>
        <end position="60"/>
    </location>
</feature>
<keyword evidence="4 8" id="KW-0812">Transmembrane</keyword>
<evidence type="ECO:0000256" key="1">
    <source>
        <dbReference type="ARBA" id="ARBA00004651"/>
    </source>
</evidence>
<keyword evidence="7 8" id="KW-0472">Membrane</keyword>
<name>A0ABV9DQQ2_9ACTN</name>
<feature type="transmembrane region" description="Helical" evidence="8">
    <location>
        <begin position="72"/>
        <end position="89"/>
    </location>
</feature>
<protein>
    <submittedName>
        <fullName evidence="9">Rod shape-determining protein MreD</fullName>
    </submittedName>
</protein>
<evidence type="ECO:0000256" key="8">
    <source>
        <dbReference type="SAM" id="Phobius"/>
    </source>
</evidence>
<reference evidence="10" key="1">
    <citation type="journal article" date="2019" name="Int. J. Syst. Evol. Microbiol.">
        <title>The Global Catalogue of Microorganisms (GCM) 10K type strain sequencing project: providing services to taxonomists for standard genome sequencing and annotation.</title>
        <authorList>
            <consortium name="The Broad Institute Genomics Platform"/>
            <consortium name="The Broad Institute Genome Sequencing Center for Infectious Disease"/>
            <person name="Wu L."/>
            <person name="Ma J."/>
        </authorList>
    </citation>
    <scope>NUCLEOTIDE SEQUENCE [LARGE SCALE GENOMIC DNA]</scope>
    <source>
        <strain evidence="10">XZYJ18</strain>
    </source>
</reference>
<keyword evidence="5" id="KW-0133">Cell shape</keyword>
<proteinExistence type="inferred from homology"/>
<evidence type="ECO:0000256" key="7">
    <source>
        <dbReference type="ARBA" id="ARBA00023136"/>
    </source>
</evidence>
<evidence type="ECO:0000256" key="6">
    <source>
        <dbReference type="ARBA" id="ARBA00022989"/>
    </source>
</evidence>